<keyword evidence="7" id="KW-0663">Pyridoxal phosphate</keyword>
<accession>A0A6F8ZDH9</accession>
<sequence length="331" mass="35685">MAGAGAVAAAGLAAAGCGSRPAPSASAGQSLTPVSVQLTWLPQYQFAGYYVALKKGYYRQEGLNVTIHPGGPGISSISAVASGADTFGLASPDQILVARSHGAPFEAILTDFQHSPTAFMVHAGSGIRSPRDFVGKTVAVNLGGNTQIEYEAMLAATGVNPASIHQVPVQVSLTPFLTHRVNVWTVFVTDEPYLAEKAGQKIRLIYPRTYGIDFYQDVLFARRSTLRQEPQVARRFVAATVKGWMYAIHHPRATDHLLMQVNPKLTPGHLAYETRTTIPLIWDATTREHGFGYMDQARWNAIAQSLTRLKLLPGTAPAQGVYTDRFLPGPS</sequence>
<dbReference type="GO" id="GO:0046872">
    <property type="term" value="F:metal ion binding"/>
    <property type="evidence" value="ECO:0007669"/>
    <property type="project" value="UniProtKB-KW"/>
</dbReference>
<comment type="function">
    <text evidence="1">Responsible for the formation of the pyrimidine heterocycle in the thiamine biosynthesis pathway. Catalyzes the formation of hydroxymethylpyrimidine phosphate (HMP-P) from histidine and pyridoxal phosphate (PLP). The protein uses PLP and the active site histidine to form HMP-P, generating an inactive enzyme. The enzyme can only undergo a single turnover, which suggests it is a suicide enzyme.</text>
</comment>
<dbReference type="Proteomes" id="UP000503399">
    <property type="component" value="Chromosome"/>
</dbReference>
<keyword evidence="8" id="KW-0784">Thiamine biosynthesis</keyword>
<evidence type="ECO:0000256" key="7">
    <source>
        <dbReference type="ARBA" id="ARBA00022898"/>
    </source>
</evidence>
<dbReference type="KEGG" id="hfv:R50_0422"/>
<gene>
    <name evidence="13" type="ORF">R50_0422</name>
</gene>
<dbReference type="PANTHER" id="PTHR31528:SF1">
    <property type="entry name" value="4-AMINO-5-HYDROXYMETHYL-2-METHYLPYRIMIDINE PHOSPHATE SYNTHASE THI11-RELATED"/>
    <property type="match status" value="1"/>
</dbReference>
<keyword evidence="6" id="KW-0479">Metal-binding</keyword>
<reference evidence="13 14" key="1">
    <citation type="submission" date="2020-02" db="EMBL/GenBank/DDBJ databases">
        <authorList>
            <person name="Hogendoorn C."/>
        </authorList>
    </citation>
    <scope>NUCLEOTIDE SEQUENCE [LARGE SCALE GENOMIC DNA]</scope>
    <source>
        <strain evidence="13">R501</strain>
    </source>
</reference>
<protein>
    <recommendedName>
        <fullName evidence="10">Thiamine pyrimidine synthase</fullName>
    </recommendedName>
</protein>
<feature type="domain" description="SsuA/THI5-like" evidence="12">
    <location>
        <begin position="44"/>
        <end position="253"/>
    </location>
</feature>
<organism evidence="13 14">
    <name type="scientific">Candidatus Hydrogenisulfobacillus filiaventi</name>
    <dbReference type="NCBI Taxonomy" id="2707344"/>
    <lineage>
        <taxon>Bacteria</taxon>
        <taxon>Bacillati</taxon>
        <taxon>Bacillota</taxon>
        <taxon>Clostridia</taxon>
        <taxon>Eubacteriales</taxon>
        <taxon>Clostridiales Family XVII. Incertae Sedis</taxon>
        <taxon>Candidatus Hydrogenisulfobacillus</taxon>
    </lineage>
</organism>
<dbReference type="GO" id="GO:0009228">
    <property type="term" value="P:thiamine biosynthetic process"/>
    <property type="evidence" value="ECO:0007669"/>
    <property type="project" value="UniProtKB-KW"/>
</dbReference>
<evidence type="ECO:0000256" key="11">
    <source>
        <dbReference type="ARBA" id="ARBA00048179"/>
    </source>
</evidence>
<evidence type="ECO:0000256" key="6">
    <source>
        <dbReference type="ARBA" id="ARBA00022723"/>
    </source>
</evidence>
<comment type="catalytic activity">
    <reaction evidence="11">
        <text>N(6)-(pyridoxal phosphate)-L-lysyl-[4-amino-5-hydroxymethyl-2-methylpyrimidine phosphate synthase] + L-histidyl-[4-amino-5-hydroxymethyl-2-methylpyrimidine phosphate synthase] + 2 Fe(3+) + 4 H2O = L-lysyl-[4-amino-5-hydroxymethyl-2-methylpyrimidine phosphate synthase] + (2S)-2-amino-5-hydroxy-4-oxopentanoyl-[4-amino-5-hydroxymethyl-2-methylpyrimidine phosphate synthase] + 4-amino-2-methyl-5-(phosphooxymethyl)pyrimidine + 3-oxopropanoate + 2 Fe(2+) + 2 H(+)</text>
        <dbReference type="Rhea" id="RHEA:65756"/>
        <dbReference type="Rhea" id="RHEA-COMP:16892"/>
        <dbReference type="Rhea" id="RHEA-COMP:16893"/>
        <dbReference type="Rhea" id="RHEA-COMP:16894"/>
        <dbReference type="Rhea" id="RHEA-COMP:16895"/>
        <dbReference type="ChEBI" id="CHEBI:15377"/>
        <dbReference type="ChEBI" id="CHEBI:15378"/>
        <dbReference type="ChEBI" id="CHEBI:29033"/>
        <dbReference type="ChEBI" id="CHEBI:29034"/>
        <dbReference type="ChEBI" id="CHEBI:29969"/>
        <dbReference type="ChEBI" id="CHEBI:29979"/>
        <dbReference type="ChEBI" id="CHEBI:33190"/>
        <dbReference type="ChEBI" id="CHEBI:58354"/>
        <dbReference type="ChEBI" id="CHEBI:143915"/>
        <dbReference type="ChEBI" id="CHEBI:157692"/>
    </reaction>
    <physiologicalReaction direction="left-to-right" evidence="11">
        <dbReference type="Rhea" id="RHEA:65757"/>
    </physiologicalReaction>
</comment>
<evidence type="ECO:0000256" key="5">
    <source>
        <dbReference type="ARBA" id="ARBA00022679"/>
    </source>
</evidence>
<evidence type="ECO:0000256" key="3">
    <source>
        <dbReference type="ARBA" id="ARBA00009406"/>
    </source>
</evidence>
<evidence type="ECO:0000256" key="2">
    <source>
        <dbReference type="ARBA" id="ARBA00004948"/>
    </source>
</evidence>
<comment type="similarity">
    <text evidence="3">Belongs to the NMT1/THI5 family.</text>
</comment>
<dbReference type="SUPFAM" id="SSF53850">
    <property type="entry name" value="Periplasmic binding protein-like II"/>
    <property type="match status" value="1"/>
</dbReference>
<evidence type="ECO:0000256" key="8">
    <source>
        <dbReference type="ARBA" id="ARBA00022977"/>
    </source>
</evidence>
<dbReference type="Gene3D" id="3.40.190.10">
    <property type="entry name" value="Periplasmic binding protein-like II"/>
    <property type="match status" value="2"/>
</dbReference>
<evidence type="ECO:0000259" key="12">
    <source>
        <dbReference type="Pfam" id="PF09084"/>
    </source>
</evidence>
<evidence type="ECO:0000256" key="9">
    <source>
        <dbReference type="ARBA" id="ARBA00023004"/>
    </source>
</evidence>
<evidence type="ECO:0000256" key="1">
    <source>
        <dbReference type="ARBA" id="ARBA00003469"/>
    </source>
</evidence>
<dbReference type="PANTHER" id="PTHR31528">
    <property type="entry name" value="4-AMINO-5-HYDROXYMETHYL-2-METHYLPYRIMIDINE PHOSPHATE SYNTHASE THI11-RELATED"/>
    <property type="match status" value="1"/>
</dbReference>
<dbReference type="InterPro" id="IPR015168">
    <property type="entry name" value="SsuA/THI5"/>
</dbReference>
<dbReference type="EMBL" id="LR778114">
    <property type="protein sequence ID" value="CAB1127928.1"/>
    <property type="molecule type" value="Genomic_DNA"/>
</dbReference>
<evidence type="ECO:0000313" key="13">
    <source>
        <dbReference type="EMBL" id="CAB1127928.1"/>
    </source>
</evidence>
<comment type="pathway">
    <text evidence="2">Cofactor biosynthesis; thiamine diphosphate biosynthesis.</text>
</comment>
<name>A0A6F8ZDH9_9FIRM</name>
<keyword evidence="9" id="KW-0408">Iron</keyword>
<dbReference type="GO" id="GO:0016740">
    <property type="term" value="F:transferase activity"/>
    <property type="evidence" value="ECO:0007669"/>
    <property type="project" value="UniProtKB-KW"/>
</dbReference>
<comment type="subunit">
    <text evidence="4">Homodimer.</text>
</comment>
<keyword evidence="14" id="KW-1185">Reference proteome</keyword>
<dbReference type="AlphaFoldDB" id="A0A6F8ZDH9"/>
<dbReference type="InterPro" id="IPR027939">
    <property type="entry name" value="NMT1/THI5"/>
</dbReference>
<evidence type="ECO:0000313" key="14">
    <source>
        <dbReference type="Proteomes" id="UP000503399"/>
    </source>
</evidence>
<evidence type="ECO:0000256" key="10">
    <source>
        <dbReference type="ARBA" id="ARBA00033171"/>
    </source>
</evidence>
<evidence type="ECO:0000256" key="4">
    <source>
        <dbReference type="ARBA" id="ARBA00011738"/>
    </source>
</evidence>
<proteinExistence type="inferred from homology"/>
<keyword evidence="5 13" id="KW-0808">Transferase</keyword>
<dbReference type="Pfam" id="PF09084">
    <property type="entry name" value="NMT1"/>
    <property type="match status" value="1"/>
</dbReference>